<dbReference type="GO" id="GO:0003677">
    <property type="term" value="F:DNA binding"/>
    <property type="evidence" value="ECO:0007669"/>
    <property type="project" value="InterPro"/>
</dbReference>
<dbReference type="AlphaFoldDB" id="A0A542ERS6"/>
<evidence type="ECO:0000313" key="3">
    <source>
        <dbReference type="Proteomes" id="UP000316298"/>
    </source>
</evidence>
<dbReference type="OrthoDB" id="3526885at2"/>
<evidence type="ECO:0000259" key="1">
    <source>
        <dbReference type="PROSITE" id="PS50943"/>
    </source>
</evidence>
<gene>
    <name evidence="2" type="ORF">FB475_2172</name>
</gene>
<dbReference type="Gene3D" id="1.10.260.40">
    <property type="entry name" value="lambda repressor-like DNA-binding domains"/>
    <property type="match status" value="1"/>
</dbReference>
<reference evidence="2 3" key="1">
    <citation type="submission" date="2019-06" db="EMBL/GenBank/DDBJ databases">
        <title>Sequencing the genomes of 1000 actinobacteria strains.</title>
        <authorList>
            <person name="Klenk H.-P."/>
        </authorList>
    </citation>
    <scope>NUCLEOTIDE SEQUENCE [LARGE SCALE GENOMIC DNA]</scope>
    <source>
        <strain evidence="2 3">DSM 17305</strain>
    </source>
</reference>
<dbReference type="PROSITE" id="PS50943">
    <property type="entry name" value="HTH_CROC1"/>
    <property type="match status" value="1"/>
</dbReference>
<sequence>MESNGPVTIAELIRKAREARGLSQTRLAKELATMSGRHTINRDLISHWERGAQVPRAETRQWLSVFFDLPRERFEEAAALSRRRMKTGNAVVAHNAPTKPGAVRRAQGTPELLPVLRSRVQAGVLAAVLLNPDRWFSLSELGETAGAALASVDKEVQLLETAGIVSGRTEGTMRLYHASHLGPGLAPLVQLLRLSYGVPQVIGEEFGSVRGACRLIVGGAWAQRFAGVPGPAPDSIDLVVVTELGRPADQDELNLAAGRAELRLKRPVRWHLSGIETDRTLTMPAHWDGEPIVEVRMVGPVGTVRGREDFAAGRAAILQLLESGQLTLTNGPDARSEPALELAEQHVIAAEQIATDAPQSAHLLLAEAGELIATGLLAQQGLRVDPTAHPNTAGNAVTAQFGHQYSHVVQLRERSTALHVPANRLSADEARISTGTVRALLVEARSRSSRLPLFDAKSDSTA</sequence>
<dbReference type="InterPro" id="IPR036390">
    <property type="entry name" value="WH_DNA-bd_sf"/>
</dbReference>
<keyword evidence="3" id="KW-1185">Reference proteome</keyword>
<feature type="domain" description="HTH cro/C1-type" evidence="1">
    <location>
        <begin position="13"/>
        <end position="74"/>
    </location>
</feature>
<evidence type="ECO:0000313" key="2">
    <source>
        <dbReference type="EMBL" id="TQJ18040.1"/>
    </source>
</evidence>
<dbReference type="Proteomes" id="UP000316298">
    <property type="component" value="Unassembled WGS sequence"/>
</dbReference>
<comment type="caution">
    <text evidence="2">The sequence shown here is derived from an EMBL/GenBank/DDBJ whole genome shotgun (WGS) entry which is preliminary data.</text>
</comment>
<proteinExistence type="predicted"/>
<dbReference type="SUPFAM" id="SSF47413">
    <property type="entry name" value="lambda repressor-like DNA-binding domains"/>
    <property type="match status" value="1"/>
</dbReference>
<dbReference type="EMBL" id="VFMM01000001">
    <property type="protein sequence ID" value="TQJ18040.1"/>
    <property type="molecule type" value="Genomic_DNA"/>
</dbReference>
<dbReference type="InterPro" id="IPR001387">
    <property type="entry name" value="Cro/C1-type_HTH"/>
</dbReference>
<dbReference type="SUPFAM" id="SSF46785">
    <property type="entry name" value="Winged helix' DNA-binding domain"/>
    <property type="match status" value="1"/>
</dbReference>
<dbReference type="InterPro" id="IPR010982">
    <property type="entry name" value="Lambda_DNA-bd_dom_sf"/>
</dbReference>
<dbReference type="CDD" id="cd00093">
    <property type="entry name" value="HTH_XRE"/>
    <property type="match status" value="1"/>
</dbReference>
<name>A0A542ERS6_9ACTN</name>
<organism evidence="2 3">
    <name type="scientific">Kribbella jejuensis</name>
    <dbReference type="NCBI Taxonomy" id="236068"/>
    <lineage>
        <taxon>Bacteria</taxon>
        <taxon>Bacillati</taxon>
        <taxon>Actinomycetota</taxon>
        <taxon>Actinomycetes</taxon>
        <taxon>Propionibacteriales</taxon>
        <taxon>Kribbellaceae</taxon>
        <taxon>Kribbella</taxon>
    </lineage>
</organism>
<dbReference type="Pfam" id="PF01381">
    <property type="entry name" value="HTH_3"/>
    <property type="match status" value="1"/>
</dbReference>
<protein>
    <submittedName>
        <fullName evidence="2">Helix-turn-helix protein</fullName>
    </submittedName>
</protein>
<accession>A0A542ERS6</accession>